<name>A0ABW5DJJ0_9HYPH</name>
<proteinExistence type="predicted"/>
<accession>A0ABW5DJJ0</accession>
<gene>
    <name evidence="1" type="ORF">ACFSMZ_09940</name>
</gene>
<protein>
    <submittedName>
        <fullName evidence="1">Uncharacterized protein</fullName>
    </submittedName>
</protein>
<reference evidence="2" key="1">
    <citation type="journal article" date="2019" name="Int. J. Syst. Evol. Microbiol.">
        <title>The Global Catalogue of Microorganisms (GCM) 10K type strain sequencing project: providing services to taxonomists for standard genome sequencing and annotation.</title>
        <authorList>
            <consortium name="The Broad Institute Genomics Platform"/>
            <consortium name="The Broad Institute Genome Sequencing Center for Infectious Disease"/>
            <person name="Wu L."/>
            <person name="Ma J."/>
        </authorList>
    </citation>
    <scope>NUCLEOTIDE SEQUENCE [LARGE SCALE GENOMIC DNA]</scope>
    <source>
        <strain evidence="2">KCTC 23707</strain>
    </source>
</reference>
<organism evidence="1 2">
    <name type="scientific">Chelativorans composti</name>
    <dbReference type="NCBI Taxonomy" id="768533"/>
    <lineage>
        <taxon>Bacteria</taxon>
        <taxon>Pseudomonadati</taxon>
        <taxon>Pseudomonadota</taxon>
        <taxon>Alphaproteobacteria</taxon>
        <taxon>Hyphomicrobiales</taxon>
        <taxon>Phyllobacteriaceae</taxon>
        <taxon>Chelativorans</taxon>
    </lineage>
</organism>
<dbReference type="Proteomes" id="UP001597373">
    <property type="component" value="Unassembled WGS sequence"/>
</dbReference>
<keyword evidence="2" id="KW-1185">Reference proteome</keyword>
<evidence type="ECO:0000313" key="2">
    <source>
        <dbReference type="Proteomes" id="UP001597373"/>
    </source>
</evidence>
<sequence>MSALPDADEPSFHLVDTVISRESPNSSWITVEFVGEGGETVTVRLVSTVAFPTITGESSVIGRALDLMKAVVVTGGNTNTPLPSTHSLDLPEKL</sequence>
<dbReference type="EMBL" id="JBHUIR010000034">
    <property type="protein sequence ID" value="MFD2260084.1"/>
    <property type="molecule type" value="Genomic_DNA"/>
</dbReference>
<evidence type="ECO:0000313" key="1">
    <source>
        <dbReference type="EMBL" id="MFD2260084.1"/>
    </source>
</evidence>
<comment type="caution">
    <text evidence="1">The sequence shown here is derived from an EMBL/GenBank/DDBJ whole genome shotgun (WGS) entry which is preliminary data.</text>
</comment>
<dbReference type="RefSeq" id="WP_345100596.1">
    <property type="nucleotide sequence ID" value="NZ_BAABGS010000075.1"/>
</dbReference>